<dbReference type="Proteomes" id="UP000834106">
    <property type="component" value="Chromosome 8"/>
</dbReference>
<feature type="domain" description="Peptidase S8/S53" evidence="7">
    <location>
        <begin position="49"/>
        <end position="136"/>
    </location>
</feature>
<feature type="domain" description="Subtilisin-like protease fibronectin type-III" evidence="8">
    <location>
        <begin position="178"/>
        <end position="275"/>
    </location>
</feature>
<dbReference type="GO" id="GO:0006508">
    <property type="term" value="P:proteolysis"/>
    <property type="evidence" value="ECO:0007669"/>
    <property type="project" value="UniProtKB-KW"/>
</dbReference>
<gene>
    <name evidence="9" type="ORF">FPE_LOCUS14002</name>
</gene>
<keyword evidence="4" id="KW-0378">Hydrolase</keyword>
<dbReference type="Gene3D" id="2.60.40.2310">
    <property type="match status" value="1"/>
</dbReference>
<dbReference type="InterPro" id="IPR041469">
    <property type="entry name" value="Subtilisin-like_FN3"/>
</dbReference>
<keyword evidence="3" id="KW-0732">Signal</keyword>
<dbReference type="GO" id="GO:0004252">
    <property type="term" value="F:serine-type endopeptidase activity"/>
    <property type="evidence" value="ECO:0007669"/>
    <property type="project" value="InterPro"/>
</dbReference>
<dbReference type="InterPro" id="IPR036852">
    <property type="entry name" value="Peptidase_S8/S53_dom_sf"/>
</dbReference>
<dbReference type="PANTHER" id="PTHR10795">
    <property type="entry name" value="PROPROTEIN CONVERTASE SUBTILISIN/KEXIN"/>
    <property type="match status" value="1"/>
</dbReference>
<evidence type="ECO:0000313" key="9">
    <source>
        <dbReference type="EMBL" id="CAI9766572.1"/>
    </source>
</evidence>
<protein>
    <submittedName>
        <fullName evidence="9">Uncharacterized protein</fullName>
    </submittedName>
</protein>
<comment type="similarity">
    <text evidence="1 6">Belongs to the peptidase S8 family.</text>
</comment>
<evidence type="ECO:0000256" key="4">
    <source>
        <dbReference type="ARBA" id="ARBA00022801"/>
    </source>
</evidence>
<evidence type="ECO:0000256" key="6">
    <source>
        <dbReference type="PROSITE-ProRule" id="PRU01240"/>
    </source>
</evidence>
<reference evidence="9" key="1">
    <citation type="submission" date="2023-05" db="EMBL/GenBank/DDBJ databases">
        <authorList>
            <person name="Huff M."/>
        </authorList>
    </citation>
    <scope>NUCLEOTIDE SEQUENCE</scope>
</reference>
<keyword evidence="5" id="KW-0720">Serine protease</keyword>
<keyword evidence="10" id="KW-1185">Reference proteome</keyword>
<dbReference type="EMBL" id="OU503043">
    <property type="protein sequence ID" value="CAI9766572.1"/>
    <property type="molecule type" value="Genomic_DNA"/>
</dbReference>
<evidence type="ECO:0000256" key="3">
    <source>
        <dbReference type="ARBA" id="ARBA00022729"/>
    </source>
</evidence>
<dbReference type="PROSITE" id="PS00138">
    <property type="entry name" value="SUBTILASE_SER"/>
    <property type="match status" value="1"/>
</dbReference>
<keyword evidence="2" id="KW-0645">Protease</keyword>
<dbReference type="AlphaFoldDB" id="A0AAD2DTC9"/>
<dbReference type="InterPro" id="IPR045051">
    <property type="entry name" value="SBT"/>
</dbReference>
<dbReference type="InterPro" id="IPR023828">
    <property type="entry name" value="Peptidase_S8_Ser-AS"/>
</dbReference>
<dbReference type="Gene3D" id="3.40.50.200">
    <property type="entry name" value="Peptidase S8/S53 domain"/>
    <property type="match status" value="1"/>
</dbReference>
<evidence type="ECO:0000259" key="8">
    <source>
        <dbReference type="Pfam" id="PF17766"/>
    </source>
</evidence>
<evidence type="ECO:0000256" key="5">
    <source>
        <dbReference type="ARBA" id="ARBA00022825"/>
    </source>
</evidence>
<dbReference type="Pfam" id="PF17766">
    <property type="entry name" value="fn3_6"/>
    <property type="match status" value="1"/>
</dbReference>
<evidence type="ECO:0000256" key="2">
    <source>
        <dbReference type="ARBA" id="ARBA00022670"/>
    </source>
</evidence>
<sequence length="281" mass="30756">MHNAENHERANIPFIQRSPKVVYQGEHDKLTVKKCIFSAEHAVYEDENSKNSSHLEEEPDVIGPGVNILAAWTEAVGPTGLEQDTRKTKFNIMSGTSMSCPHISGLVALLKAAHPDWSPSAIKSALMTTAYTLDNTSSPLRDAADNSFANPWAHGSGHVDPHKALSPGLVYDITLEDQLNYPSFSVLSGKSRAARYSRELTNVGAARSIYQVMVEAPQNVVVTVKPPRLVFGNVGDKQRYTVTFVSKKGVNLSGRNAFGSISWKNTKHLVKSSVAFSWTHI</sequence>
<proteinExistence type="inferred from homology"/>
<comment type="caution">
    <text evidence="6">Lacks conserved residue(s) required for the propagation of feature annotation.</text>
</comment>
<dbReference type="PROSITE" id="PS51892">
    <property type="entry name" value="SUBTILASE"/>
    <property type="match status" value="1"/>
</dbReference>
<dbReference type="Pfam" id="PF00082">
    <property type="entry name" value="Peptidase_S8"/>
    <property type="match status" value="1"/>
</dbReference>
<accession>A0AAD2DTC9</accession>
<dbReference type="InterPro" id="IPR000209">
    <property type="entry name" value="Peptidase_S8/S53_dom"/>
</dbReference>
<dbReference type="SUPFAM" id="SSF52743">
    <property type="entry name" value="Subtilisin-like"/>
    <property type="match status" value="1"/>
</dbReference>
<evidence type="ECO:0000256" key="1">
    <source>
        <dbReference type="ARBA" id="ARBA00011073"/>
    </source>
</evidence>
<name>A0AAD2DTC9_9LAMI</name>
<evidence type="ECO:0000259" key="7">
    <source>
        <dbReference type="Pfam" id="PF00082"/>
    </source>
</evidence>
<organism evidence="9 10">
    <name type="scientific">Fraxinus pennsylvanica</name>
    <dbReference type="NCBI Taxonomy" id="56036"/>
    <lineage>
        <taxon>Eukaryota</taxon>
        <taxon>Viridiplantae</taxon>
        <taxon>Streptophyta</taxon>
        <taxon>Embryophyta</taxon>
        <taxon>Tracheophyta</taxon>
        <taxon>Spermatophyta</taxon>
        <taxon>Magnoliopsida</taxon>
        <taxon>eudicotyledons</taxon>
        <taxon>Gunneridae</taxon>
        <taxon>Pentapetalae</taxon>
        <taxon>asterids</taxon>
        <taxon>lamiids</taxon>
        <taxon>Lamiales</taxon>
        <taxon>Oleaceae</taxon>
        <taxon>Oleeae</taxon>
        <taxon>Fraxinus</taxon>
    </lineage>
</organism>
<evidence type="ECO:0000313" key="10">
    <source>
        <dbReference type="Proteomes" id="UP000834106"/>
    </source>
</evidence>